<evidence type="ECO:0000256" key="1">
    <source>
        <dbReference type="ARBA" id="ARBA00010931"/>
    </source>
</evidence>
<dbReference type="EMBL" id="GG738869">
    <property type="protein sequence ID" value="EFC44242.1"/>
    <property type="molecule type" value="Genomic_DNA"/>
</dbReference>
<evidence type="ECO:0000256" key="5">
    <source>
        <dbReference type="ARBA" id="ARBA00023006"/>
    </source>
</evidence>
<dbReference type="GO" id="GO:0000407">
    <property type="term" value="C:phagophore assembly site"/>
    <property type="evidence" value="ECO:0007669"/>
    <property type="project" value="UniProtKB-SubCell"/>
</dbReference>
<keyword evidence="4 7" id="KW-0653">Protein transport</keyword>
<sequence>NGTLYNANTIEEFNNYDKKSILRNVGLETIYNKIVNQEWLKNPNELTHFLLLTFADLKQHAFHYWFAFPSLSLSDMEIKYEKSELLNEEIQLKLQNELLTFKSNHSKEEHGFYLIIENENSYQIKSLSEFENVINGNEKYYLGFSDPSALNEYPSMILRNYLLASYLTFKKDLFNVIAFRQDQSLLLKNVKITTSIENIENIQELKDKISVIGWEKNTKNKLGPRFTNMGSTMDPIKLAESSVTLNLQLMKWRMFPTLNLDKLGKTKCLLIGSGTLGCHVARNLMAWGIFNITFVDRTRVSFSNPVRQPLYEYEDCLNGGKDKASCAAEHLRRIYPNVNVQSHSLDIPMPGHFITDRQKTLESYKKLHDLIEEHDVIYLLTDTRESRWLPSLIGIRKKKIIINAALGFESYLVMRYGVYGDNSNDNNNNDSTNENNDEFKEMTSKRLGCYFCNDVVAPVNSTKDRTLDQQCTVTRPGVSAIAGSLAVELLVSLTHHPEYKYASAYNPTSQNNDGHVESDLGVVPHQIRGSISNYQTNLLYGSSYNQCTCCSPIVLQNYAKDDFNFLERCFNDSKYLEELTGLKQLHEQTLKLLQDFDYSSEEE</sequence>
<dbReference type="AlphaFoldDB" id="D2VGB4"/>
<dbReference type="GO" id="GO:0032446">
    <property type="term" value="P:protein modification by small protein conjugation"/>
    <property type="evidence" value="ECO:0007669"/>
    <property type="project" value="TreeGrafter"/>
</dbReference>
<dbReference type="PANTHER" id="PTHR10953">
    <property type="entry name" value="UBIQUITIN-ACTIVATING ENZYME E1"/>
    <property type="match status" value="1"/>
</dbReference>
<keyword evidence="11" id="KW-1185">Reference proteome</keyword>
<dbReference type="FunCoup" id="D2VGB4">
    <property type="interactions" value="314"/>
</dbReference>
<dbReference type="GO" id="GO:0019779">
    <property type="term" value="F:Atg8 activating enzyme activity"/>
    <property type="evidence" value="ECO:0007669"/>
    <property type="project" value="TreeGrafter"/>
</dbReference>
<evidence type="ECO:0000256" key="4">
    <source>
        <dbReference type="ARBA" id="ARBA00022927"/>
    </source>
</evidence>
<accession>D2VGB4</accession>
<gene>
    <name evidence="10" type="ORF">NAEGRDRAFT_703</name>
</gene>
<evidence type="ECO:0000313" key="11">
    <source>
        <dbReference type="Proteomes" id="UP000006671"/>
    </source>
</evidence>
<dbReference type="InterPro" id="IPR042522">
    <property type="entry name" value="Atg7_N_1"/>
</dbReference>
<dbReference type="NCBIfam" id="TIGR01381">
    <property type="entry name" value="E1_like_apg7"/>
    <property type="match status" value="1"/>
</dbReference>
<dbReference type="VEuPathDB" id="AmoebaDB:NAEGRDRAFT_703"/>
<feature type="domain" description="THIF-type NAD/FAD binding fold" evidence="8">
    <location>
        <begin position="248"/>
        <end position="510"/>
    </location>
</feature>
<organism evidence="11">
    <name type="scientific">Naegleria gruberi</name>
    <name type="common">Amoeba</name>
    <dbReference type="NCBI Taxonomy" id="5762"/>
    <lineage>
        <taxon>Eukaryota</taxon>
        <taxon>Discoba</taxon>
        <taxon>Heterolobosea</taxon>
        <taxon>Tetramitia</taxon>
        <taxon>Eutetramitia</taxon>
        <taxon>Vahlkampfiidae</taxon>
        <taxon>Naegleria</taxon>
    </lineage>
</organism>
<dbReference type="GO" id="GO:0015031">
    <property type="term" value="P:protein transport"/>
    <property type="evidence" value="ECO:0007669"/>
    <property type="project" value="UniProtKB-UniRule"/>
</dbReference>
<dbReference type="Pfam" id="PF16420">
    <property type="entry name" value="ATG7_N"/>
    <property type="match status" value="1"/>
</dbReference>
<evidence type="ECO:0000313" key="10">
    <source>
        <dbReference type="EMBL" id="EFC44242.1"/>
    </source>
</evidence>
<dbReference type="InterPro" id="IPR045886">
    <property type="entry name" value="ThiF/MoeB/HesA"/>
</dbReference>
<protein>
    <recommendedName>
        <fullName evidence="2 7">Ubiquitin-like modifier-activating enzyme ATG7</fullName>
    </recommendedName>
    <alternativeName>
        <fullName evidence="7">Autophagy-related protein 7</fullName>
    </alternativeName>
</protein>
<dbReference type="Proteomes" id="UP000006671">
    <property type="component" value="Unassembled WGS sequence"/>
</dbReference>
<evidence type="ECO:0000256" key="6">
    <source>
        <dbReference type="PIRSR" id="PIRSR606285-1"/>
    </source>
</evidence>
<dbReference type="FunFam" id="3.40.50.720:FF:000243">
    <property type="entry name" value="Ubiquitin-like modifier-activating enzyme ATG7"/>
    <property type="match status" value="1"/>
</dbReference>
<dbReference type="Gene3D" id="3.40.140.70">
    <property type="entry name" value="Ubiquitin-like modifier-activating enzyme ATG7 N-terminal domain"/>
    <property type="match status" value="1"/>
</dbReference>
<dbReference type="Pfam" id="PF00899">
    <property type="entry name" value="ThiF"/>
    <property type="match status" value="1"/>
</dbReference>
<dbReference type="PANTHER" id="PTHR10953:SF3">
    <property type="entry name" value="UBIQUITIN-LIKE MODIFIER-ACTIVATING ENZYME ATG7"/>
    <property type="match status" value="1"/>
</dbReference>
<dbReference type="KEGG" id="ngr:NAEGRDRAFT_703"/>
<feature type="non-terminal residue" evidence="10">
    <location>
        <position position="1"/>
    </location>
</feature>
<dbReference type="STRING" id="5762.D2VGB4"/>
<reference evidence="10 11" key="1">
    <citation type="journal article" date="2010" name="Cell">
        <title>The genome of Naegleria gruberi illuminates early eukaryotic versatility.</title>
        <authorList>
            <person name="Fritz-Laylin L.K."/>
            <person name="Prochnik S.E."/>
            <person name="Ginger M.L."/>
            <person name="Dacks J.B."/>
            <person name="Carpenter M.L."/>
            <person name="Field M.C."/>
            <person name="Kuo A."/>
            <person name="Paredez A."/>
            <person name="Chapman J."/>
            <person name="Pham J."/>
            <person name="Shu S."/>
            <person name="Neupane R."/>
            <person name="Cipriano M."/>
            <person name="Mancuso J."/>
            <person name="Tu H."/>
            <person name="Salamov A."/>
            <person name="Lindquist E."/>
            <person name="Shapiro H."/>
            <person name="Lucas S."/>
            <person name="Grigoriev I.V."/>
            <person name="Cande W.Z."/>
            <person name="Fulton C."/>
            <person name="Rokhsar D.S."/>
            <person name="Dawson S.C."/>
        </authorList>
    </citation>
    <scope>NUCLEOTIDE SEQUENCE [LARGE SCALE GENOMIC DNA]</scope>
    <source>
        <strain evidence="10 11">NEG-M</strain>
    </source>
</reference>
<dbReference type="SUPFAM" id="SSF69572">
    <property type="entry name" value="Activating enzymes of the ubiquitin-like proteins"/>
    <property type="match status" value="1"/>
</dbReference>
<dbReference type="InterPro" id="IPR006285">
    <property type="entry name" value="Atg7"/>
</dbReference>
<dbReference type="InParanoid" id="D2VGB4"/>
<name>D2VGB4_NAEGR</name>
<evidence type="ECO:0000256" key="7">
    <source>
        <dbReference type="RuleBase" id="RU366022"/>
    </source>
</evidence>
<dbReference type="GO" id="GO:0019778">
    <property type="term" value="F:Atg12 activating enzyme activity"/>
    <property type="evidence" value="ECO:0007669"/>
    <property type="project" value="TreeGrafter"/>
</dbReference>
<dbReference type="GO" id="GO:0034727">
    <property type="term" value="P:piecemeal microautophagy of the nucleus"/>
    <property type="evidence" value="ECO:0007669"/>
    <property type="project" value="TreeGrafter"/>
</dbReference>
<dbReference type="Gene3D" id="3.40.50.720">
    <property type="entry name" value="NAD(P)-binding Rossmann-like Domain"/>
    <property type="match status" value="1"/>
</dbReference>
<dbReference type="OMA" id="RQIWDAI"/>
<feature type="active site" description="Glycyl thioester intermediate" evidence="6">
    <location>
        <position position="471"/>
    </location>
</feature>
<evidence type="ECO:0000259" key="8">
    <source>
        <dbReference type="Pfam" id="PF00899"/>
    </source>
</evidence>
<feature type="non-terminal residue" evidence="10">
    <location>
        <position position="603"/>
    </location>
</feature>
<dbReference type="eggNOG" id="KOG2337">
    <property type="taxonomic scope" value="Eukaryota"/>
</dbReference>
<dbReference type="InterPro" id="IPR035985">
    <property type="entry name" value="Ubiquitin-activating_enz"/>
</dbReference>
<comment type="subcellular location">
    <subcellularLocation>
        <location evidence="7">Cytoplasm</location>
    </subcellularLocation>
    <subcellularLocation>
        <location evidence="7">Preautophagosomal structure</location>
    </subcellularLocation>
</comment>
<evidence type="ECO:0000259" key="9">
    <source>
        <dbReference type="Pfam" id="PF16420"/>
    </source>
</evidence>
<dbReference type="GO" id="GO:0006995">
    <property type="term" value="P:cellular response to nitrogen starvation"/>
    <property type="evidence" value="ECO:0007669"/>
    <property type="project" value="TreeGrafter"/>
</dbReference>
<dbReference type="GeneID" id="8856787"/>
<proteinExistence type="inferred from homology"/>
<dbReference type="GO" id="GO:0000422">
    <property type="term" value="P:autophagy of mitochondrion"/>
    <property type="evidence" value="ECO:0007669"/>
    <property type="project" value="TreeGrafter"/>
</dbReference>
<keyword evidence="3 7" id="KW-0813">Transport</keyword>
<comment type="function">
    <text evidence="7">E1-like activating enzyme involved in the 2 ubiquitin-like systems required for autophagy.</text>
</comment>
<dbReference type="InterPro" id="IPR000594">
    <property type="entry name" value="ThiF_NAD_FAD-bd"/>
</dbReference>
<dbReference type="RefSeq" id="XP_002676986.1">
    <property type="nucleotide sequence ID" value="XM_002676940.1"/>
</dbReference>
<keyword evidence="7" id="KW-0963">Cytoplasm</keyword>
<evidence type="ECO:0000256" key="3">
    <source>
        <dbReference type="ARBA" id="ARBA00022448"/>
    </source>
</evidence>
<comment type="similarity">
    <text evidence="1 7">Belongs to the ATG7 family.</text>
</comment>
<dbReference type="GO" id="GO:0000045">
    <property type="term" value="P:autophagosome assembly"/>
    <property type="evidence" value="ECO:0007669"/>
    <property type="project" value="TreeGrafter"/>
</dbReference>
<feature type="domain" description="Ubiquitin-like modifier-activating enzyme Atg7 N-terminal" evidence="9">
    <location>
        <begin position="1"/>
        <end position="233"/>
    </location>
</feature>
<comment type="subunit">
    <text evidence="7">Homodimer.</text>
</comment>
<dbReference type="InterPro" id="IPR032197">
    <property type="entry name" value="Atg7_N"/>
</dbReference>
<keyword evidence="7" id="KW-0833">Ubl conjugation pathway</keyword>
<keyword evidence="5 7" id="KW-0072">Autophagy</keyword>
<dbReference type="OrthoDB" id="338614at2759"/>
<evidence type="ECO:0000256" key="2">
    <source>
        <dbReference type="ARBA" id="ARBA00017647"/>
    </source>
</evidence>